<feature type="region of interest" description="Disordered" evidence="1">
    <location>
        <begin position="146"/>
        <end position="203"/>
    </location>
</feature>
<name>A0A1I0GZM5_9RHOB</name>
<dbReference type="OrthoDB" id="7844692at2"/>
<dbReference type="STRING" id="364199.SAMN04489858_109166"/>
<keyword evidence="4" id="KW-1185">Reference proteome</keyword>
<feature type="compositionally biased region" description="Basic and acidic residues" evidence="1">
    <location>
        <begin position="191"/>
        <end position="203"/>
    </location>
</feature>
<feature type="signal peptide" evidence="2">
    <location>
        <begin position="1"/>
        <end position="23"/>
    </location>
</feature>
<feature type="compositionally biased region" description="Basic and acidic residues" evidence="1">
    <location>
        <begin position="146"/>
        <end position="180"/>
    </location>
</feature>
<evidence type="ECO:0000256" key="1">
    <source>
        <dbReference type="SAM" id="MobiDB-lite"/>
    </source>
</evidence>
<dbReference type="RefSeq" id="WP_090735801.1">
    <property type="nucleotide sequence ID" value="NZ_FOHO01000009.1"/>
</dbReference>
<protein>
    <recommendedName>
        <fullName evidence="5">Peptidase propeptide and YPEB domain-containing protein</fullName>
    </recommendedName>
</protein>
<dbReference type="Proteomes" id="UP000199180">
    <property type="component" value="Unassembled WGS sequence"/>
</dbReference>
<feature type="chain" id="PRO_5011440666" description="Peptidase propeptide and YPEB domain-containing protein" evidence="2">
    <location>
        <begin position="24"/>
        <end position="259"/>
    </location>
</feature>
<evidence type="ECO:0000256" key="2">
    <source>
        <dbReference type="SAM" id="SignalP"/>
    </source>
</evidence>
<proteinExistence type="predicted"/>
<evidence type="ECO:0000313" key="4">
    <source>
        <dbReference type="Proteomes" id="UP000199180"/>
    </source>
</evidence>
<dbReference type="EMBL" id="FOHO01000009">
    <property type="protein sequence ID" value="SET76666.1"/>
    <property type="molecule type" value="Genomic_DNA"/>
</dbReference>
<sequence length="259" mass="27803">MSSYSLTAASMALIAIMGSQAVAQDAPADAQDLPQALTTLNLQDIQIEDARRGGRKIEGDLPDGGEIRAFVDADGNIRMIDADDTAMPQALIDELLPQAVRDNDILSQFAVVEKLGTFHGRVMVGGSDSDGEDLRAAFDEDGRLIRFGRGDDDMKGPRGMKGHERGHDKGDHRRGPDGERHGHKGHHGHKGDHGKGPRGDMPRIDRDALQEKLGEAGYTDLDNARHTGPRLVLDGTNAAGEAVTIEVDPAGEVVREIAR</sequence>
<accession>A0A1I0GZM5</accession>
<feature type="compositionally biased region" description="Basic residues" evidence="1">
    <location>
        <begin position="181"/>
        <end position="190"/>
    </location>
</feature>
<organism evidence="3 4">
    <name type="scientific">Paracoccus homiensis</name>
    <dbReference type="NCBI Taxonomy" id="364199"/>
    <lineage>
        <taxon>Bacteria</taxon>
        <taxon>Pseudomonadati</taxon>
        <taxon>Pseudomonadota</taxon>
        <taxon>Alphaproteobacteria</taxon>
        <taxon>Rhodobacterales</taxon>
        <taxon>Paracoccaceae</taxon>
        <taxon>Paracoccus</taxon>
    </lineage>
</organism>
<keyword evidence="2" id="KW-0732">Signal</keyword>
<reference evidence="3 4" key="1">
    <citation type="submission" date="2016-10" db="EMBL/GenBank/DDBJ databases">
        <authorList>
            <person name="de Groot N.N."/>
        </authorList>
    </citation>
    <scope>NUCLEOTIDE SEQUENCE [LARGE SCALE GENOMIC DNA]</scope>
    <source>
        <strain evidence="3 4">DSM 17862</strain>
    </source>
</reference>
<evidence type="ECO:0000313" key="3">
    <source>
        <dbReference type="EMBL" id="SET76666.1"/>
    </source>
</evidence>
<gene>
    <name evidence="3" type="ORF">SAMN04489858_109166</name>
</gene>
<evidence type="ECO:0008006" key="5">
    <source>
        <dbReference type="Google" id="ProtNLM"/>
    </source>
</evidence>
<dbReference type="AlphaFoldDB" id="A0A1I0GZM5"/>